<proteinExistence type="predicted"/>
<reference evidence="2 3" key="1">
    <citation type="submission" date="2019-06" db="EMBL/GenBank/DDBJ databases">
        <title>Sequencing the genomes of 1000 actinobacteria strains.</title>
        <authorList>
            <person name="Klenk H.-P."/>
        </authorList>
    </citation>
    <scope>NUCLEOTIDE SEQUENCE [LARGE SCALE GENOMIC DNA]</scope>
    <source>
        <strain evidence="2 3">DSM 43866</strain>
    </source>
</reference>
<name>A0A561VFZ3_ACTTI</name>
<evidence type="ECO:0000313" key="3">
    <source>
        <dbReference type="Proteomes" id="UP000320239"/>
    </source>
</evidence>
<gene>
    <name evidence="2" type="ORF">FHX34_10711</name>
</gene>
<sequence>MNDTNAIFVGGPCDGELFAAEDAALVEVEIDGLLHRYLVTPATRDSEGGSRRIYNYDGEIRGEPTADGVQSGSSGERVLRLSRPVNAQQ</sequence>
<evidence type="ECO:0000313" key="2">
    <source>
        <dbReference type="EMBL" id="TWG10521.1"/>
    </source>
</evidence>
<dbReference type="Proteomes" id="UP000320239">
    <property type="component" value="Unassembled WGS sequence"/>
</dbReference>
<dbReference type="RefSeq" id="WP_122976721.1">
    <property type="nucleotide sequence ID" value="NZ_BOMX01000124.1"/>
</dbReference>
<dbReference type="EMBL" id="VIWY01000007">
    <property type="protein sequence ID" value="TWG10521.1"/>
    <property type="molecule type" value="Genomic_DNA"/>
</dbReference>
<comment type="caution">
    <text evidence="2">The sequence shown here is derived from an EMBL/GenBank/DDBJ whole genome shotgun (WGS) entry which is preliminary data.</text>
</comment>
<keyword evidence="3" id="KW-1185">Reference proteome</keyword>
<protein>
    <submittedName>
        <fullName evidence="2">Uncharacterized protein</fullName>
    </submittedName>
</protein>
<dbReference type="OrthoDB" id="3402439at2"/>
<organism evidence="2 3">
    <name type="scientific">Actinoplanes teichomyceticus</name>
    <dbReference type="NCBI Taxonomy" id="1867"/>
    <lineage>
        <taxon>Bacteria</taxon>
        <taxon>Bacillati</taxon>
        <taxon>Actinomycetota</taxon>
        <taxon>Actinomycetes</taxon>
        <taxon>Micromonosporales</taxon>
        <taxon>Micromonosporaceae</taxon>
        <taxon>Actinoplanes</taxon>
    </lineage>
</organism>
<dbReference type="AlphaFoldDB" id="A0A561VFZ3"/>
<evidence type="ECO:0000256" key="1">
    <source>
        <dbReference type="SAM" id="MobiDB-lite"/>
    </source>
</evidence>
<feature type="region of interest" description="Disordered" evidence="1">
    <location>
        <begin position="44"/>
        <end position="89"/>
    </location>
</feature>
<accession>A0A561VFZ3</accession>